<evidence type="ECO:0008006" key="4">
    <source>
        <dbReference type="Google" id="ProtNLM"/>
    </source>
</evidence>
<accession>A0A1T4UEW3</accession>
<dbReference type="SUPFAM" id="SSF69255">
    <property type="entry name" value="gp5 N-terminal domain-like"/>
    <property type="match status" value="1"/>
</dbReference>
<sequence>MDVNAIKRIIYRLFPELTGNWHLPHAAKVVALTELPSEGDLSDRFYPHYAADVKLLDGKFMEREDIPTLQAVPLPVPGIGEQAGRLEPPAIGAIVEVAFFNGEPDKPFIRTVLPLGCKLPAIKAGESRYQQRPGVYQHVDEKGNFRNITDKLAQLHCDLHEVRAKTEQDHRAPKTWIGSSGENVLKLLSELMQVVTELADTCAAHKHSSPETGAPTSAPDKADNMTGHGQASTALKGRLDPITK</sequence>
<evidence type="ECO:0000313" key="3">
    <source>
        <dbReference type="Proteomes" id="UP000190162"/>
    </source>
</evidence>
<dbReference type="OrthoDB" id="5812814at2"/>
<organism evidence="2 3">
    <name type="scientific">Enterovibrio nigricans DSM 22720</name>
    <dbReference type="NCBI Taxonomy" id="1121868"/>
    <lineage>
        <taxon>Bacteria</taxon>
        <taxon>Pseudomonadati</taxon>
        <taxon>Pseudomonadota</taxon>
        <taxon>Gammaproteobacteria</taxon>
        <taxon>Vibrionales</taxon>
        <taxon>Vibrionaceae</taxon>
        <taxon>Enterovibrio</taxon>
    </lineage>
</organism>
<dbReference type="Proteomes" id="UP000190162">
    <property type="component" value="Unassembled WGS sequence"/>
</dbReference>
<name>A0A1T4UEW3_9GAMM</name>
<protein>
    <recommendedName>
        <fullName evidence="4">Gp5/Type VI secretion system Vgr protein OB-fold domain-containing protein</fullName>
    </recommendedName>
</protein>
<gene>
    <name evidence="2" type="ORF">SAMN02745132_01556</name>
</gene>
<keyword evidence="3" id="KW-1185">Reference proteome</keyword>
<evidence type="ECO:0000256" key="1">
    <source>
        <dbReference type="SAM" id="MobiDB-lite"/>
    </source>
</evidence>
<dbReference type="AlphaFoldDB" id="A0A1T4UEW3"/>
<feature type="region of interest" description="Disordered" evidence="1">
    <location>
        <begin position="202"/>
        <end position="244"/>
    </location>
</feature>
<evidence type="ECO:0000313" key="2">
    <source>
        <dbReference type="EMBL" id="SKA51146.1"/>
    </source>
</evidence>
<reference evidence="3" key="1">
    <citation type="submission" date="2017-02" db="EMBL/GenBank/DDBJ databases">
        <authorList>
            <person name="Varghese N."/>
            <person name="Submissions S."/>
        </authorList>
    </citation>
    <scope>NUCLEOTIDE SEQUENCE [LARGE SCALE GENOMIC DNA]</scope>
    <source>
        <strain evidence="3">DSM 22720</strain>
    </source>
</reference>
<proteinExistence type="predicted"/>
<dbReference type="RefSeq" id="WP_078751966.1">
    <property type="nucleotide sequence ID" value="NZ_FUXU01000014.1"/>
</dbReference>
<dbReference type="EMBL" id="FUXU01000014">
    <property type="protein sequence ID" value="SKA51146.1"/>
    <property type="molecule type" value="Genomic_DNA"/>
</dbReference>